<evidence type="ECO:0000259" key="17">
    <source>
        <dbReference type="PROSITE" id="PS50222"/>
    </source>
</evidence>
<dbReference type="GO" id="GO:0004930">
    <property type="term" value="F:G protein-coupled receptor activity"/>
    <property type="evidence" value="ECO:0007669"/>
    <property type="project" value="InterPro"/>
</dbReference>
<feature type="transmembrane region" description="Helical" evidence="16">
    <location>
        <begin position="657"/>
        <end position="679"/>
    </location>
</feature>
<evidence type="ECO:0000256" key="15">
    <source>
        <dbReference type="SAM" id="MobiDB-lite"/>
    </source>
</evidence>
<evidence type="ECO:0000256" key="14">
    <source>
        <dbReference type="SAM" id="Coils"/>
    </source>
</evidence>
<feature type="transmembrane region" description="Helical" evidence="16">
    <location>
        <begin position="618"/>
        <end position="645"/>
    </location>
</feature>
<evidence type="ECO:0000256" key="12">
    <source>
        <dbReference type="ARBA" id="ARBA00023136"/>
    </source>
</evidence>
<dbReference type="Proteomes" id="UP000076407">
    <property type="component" value="Unassembled WGS sequence"/>
</dbReference>
<feature type="coiled-coil region" evidence="14">
    <location>
        <begin position="713"/>
        <end position="751"/>
    </location>
</feature>
<dbReference type="InterPro" id="IPR001735">
    <property type="entry name" value="Opsin_RH1/RH2"/>
</dbReference>
<evidence type="ECO:0000256" key="6">
    <source>
        <dbReference type="ARBA" id="ARBA00022816"/>
    </source>
</evidence>
<evidence type="ECO:0000259" key="18">
    <source>
        <dbReference type="PROSITE" id="PS50262"/>
    </source>
</evidence>
<keyword evidence="3" id="KW-0813">Transport</keyword>
<keyword evidence="6" id="KW-0509">mRNA transport</keyword>
<keyword evidence="14" id="KW-0175">Coiled coil</keyword>
<evidence type="ECO:0000256" key="7">
    <source>
        <dbReference type="ARBA" id="ARBA00022837"/>
    </source>
</evidence>
<dbReference type="PANTHER" id="PTHR13257">
    <property type="entry name" value="NUCLEOPORIN NUP84-RELATED"/>
    <property type="match status" value="1"/>
</dbReference>
<sequence>MLAPAYNLDEHLFTESATLELLQIRWHPASPTDSHLLALLSDNSIRVYDVDSLRHVWRIGPTPTPQPVVIGSGSGVGGGSKHGSSASFVGSPGTAVASPGVTSKLAYLNSLGDTAVDFDIAPPRVVSSATGGSGSVGADTTFSPTTTLSTTSSTVTATKPAIAPKEGTLMNDSVIAQKNKKAPPTAGAGGTKVEWPIVILRGDGNVYVLCAGIDTNRPKLQGPISIQPQVDDNYGLDSCSLIVIPTLPPTVIIAESTGKTHHALFLEESCPLERSLTSEQLADSNLTLHPCEWYLHVLETVELELGLPSVEETKEAKSYSCPLHLKRDPLNEARYFAYHNAGLHAVTLDFTRPLHEFVQQEGTDELVEKYPLFNSHSRAEYVVCTKALQNANTNAVLGFTLLQSPSGLVLFLASGQVVSLDLITDHSLIRKWPLSGSTKKAGNSESPIKNMLKDSFQKRIQSILRSGLTQPILKLDQTTEPTPQEAFELLTQATRMLRENYFVRHDKARQEIEKREHVLKLLKQQQLNDIEELQAEKQKIRATAERLAETYEDLCDKQNSLFKRKRPIKVVTMAAFVEPHFDAWTQGSGNMSVVDKVPPEMLHMVHPHWNQFPPMNPLWHSILGFAIFMLGMISMTGNGCVMYIFTNTKSLRTPSNLLVVNLAFSDFFMMFTMGPPMVINCWHETNMAQEVVRLATLRLPKGSFSEKQFTERIEKIHQSVKMLQKNVDQAKQKITTQQMELEMKKKTAKEKTFTLPVKQEDIIKQIIGEMYTQIDSNPTTGENNRNYLKNSKPSLVSTSVRKYSKKTAAPERAYNSDSDSDSDDERDNTPRQRQRKERVRKWCTAPIVLGGARLILKVFHYPGNSEFWRRKMRTLHGVLDVNKDGVISYDDFMLLTEKFASLGHLDVKAKNEFRDIMRTTWEQQWGEITPYNLVTVEQYLTEMHHVVNDKDLKKKVHRFLPYLYKAVDKDRSGSISLNEFKLFFRCLGLTEENAAVSFAVIDKNGDGQITLDEFVKLGKDFFVSEKETHVSRMFWGPLVDH</sequence>
<dbReference type="Gene3D" id="1.10.238.10">
    <property type="entry name" value="EF-hand"/>
    <property type="match status" value="1"/>
</dbReference>
<protein>
    <recommendedName>
        <fullName evidence="21">Calmodulin</fullName>
    </recommendedName>
</protein>
<evidence type="ECO:0000256" key="8">
    <source>
        <dbReference type="ARBA" id="ARBA00022927"/>
    </source>
</evidence>
<keyword evidence="9 16" id="KW-1133">Transmembrane helix</keyword>
<dbReference type="GO" id="GO:0000056">
    <property type="term" value="P:ribosomal small subunit export from nucleus"/>
    <property type="evidence" value="ECO:0007669"/>
    <property type="project" value="InterPro"/>
</dbReference>
<dbReference type="GO" id="GO:0005643">
    <property type="term" value="C:nuclear pore"/>
    <property type="evidence" value="ECO:0007669"/>
    <property type="project" value="UniProtKB-SubCell"/>
</dbReference>
<keyword evidence="8" id="KW-0653">Protein transport</keyword>
<keyword evidence="7" id="KW-0106">Calcium</keyword>
<keyword evidence="12 16" id="KW-0472">Membrane</keyword>
<evidence type="ECO:0000256" key="13">
    <source>
        <dbReference type="ARBA" id="ARBA00023242"/>
    </source>
</evidence>
<evidence type="ECO:0000256" key="11">
    <source>
        <dbReference type="ARBA" id="ARBA00023132"/>
    </source>
</evidence>
<dbReference type="InterPro" id="IPR011992">
    <property type="entry name" value="EF-hand-dom_pair"/>
</dbReference>
<dbReference type="InterPro" id="IPR018247">
    <property type="entry name" value="EF_Hand_1_Ca_BS"/>
</dbReference>
<dbReference type="PROSITE" id="PS50222">
    <property type="entry name" value="EF_HAND_2"/>
    <property type="match status" value="1"/>
</dbReference>
<dbReference type="CDD" id="cd00051">
    <property type="entry name" value="EFh"/>
    <property type="match status" value="1"/>
</dbReference>
<dbReference type="InterPro" id="IPR037700">
    <property type="entry name" value="NUP88/NUP82"/>
</dbReference>
<dbReference type="Pfam" id="PF10168">
    <property type="entry name" value="Nup88"/>
    <property type="match status" value="3"/>
</dbReference>
<dbReference type="InterPro" id="IPR019321">
    <property type="entry name" value="Nucleoporin_Nup88"/>
</dbReference>
<feature type="region of interest" description="Disordered" evidence="15">
    <location>
        <begin position="774"/>
        <end position="793"/>
    </location>
</feature>
<evidence type="ECO:0008006" key="21">
    <source>
        <dbReference type="Google" id="ProtNLM"/>
    </source>
</evidence>
<dbReference type="GO" id="GO:0005509">
    <property type="term" value="F:calcium ion binding"/>
    <property type="evidence" value="ECO:0007669"/>
    <property type="project" value="InterPro"/>
</dbReference>
<evidence type="ECO:0000256" key="9">
    <source>
        <dbReference type="ARBA" id="ARBA00022989"/>
    </source>
</evidence>
<evidence type="ECO:0000256" key="5">
    <source>
        <dbReference type="ARBA" id="ARBA00022692"/>
    </source>
</evidence>
<dbReference type="EnsemblMetazoa" id="AQUA011632-RA">
    <property type="protein sequence ID" value="AQUA011632-PA"/>
    <property type="gene ID" value="AQUA011632"/>
</dbReference>
<feature type="region of interest" description="Disordered" evidence="15">
    <location>
        <begin position="799"/>
        <end position="837"/>
    </location>
</feature>
<feature type="coiled-coil region" evidence="14">
    <location>
        <begin position="505"/>
        <end position="557"/>
    </location>
</feature>
<feature type="domain" description="G-protein coupled receptors family 1 profile" evidence="18">
    <location>
        <begin position="637"/>
        <end position="679"/>
    </location>
</feature>
<evidence type="ECO:0000256" key="1">
    <source>
        <dbReference type="ARBA" id="ARBA00004370"/>
    </source>
</evidence>
<dbReference type="SUPFAM" id="SSF47473">
    <property type="entry name" value="EF-hand"/>
    <property type="match status" value="1"/>
</dbReference>
<keyword evidence="13" id="KW-0539">Nucleus</keyword>
<dbReference type="SUPFAM" id="SSF81321">
    <property type="entry name" value="Family A G protein-coupled receptor-like"/>
    <property type="match status" value="1"/>
</dbReference>
<feature type="domain" description="EF-hand" evidence="17">
    <location>
        <begin position="989"/>
        <end position="1024"/>
    </location>
</feature>
<keyword evidence="10" id="KW-0811">Translocation</keyword>
<evidence type="ECO:0000256" key="3">
    <source>
        <dbReference type="ARBA" id="ARBA00022448"/>
    </source>
</evidence>
<dbReference type="GO" id="GO:0006606">
    <property type="term" value="P:protein import into nucleus"/>
    <property type="evidence" value="ECO:0007669"/>
    <property type="project" value="TreeGrafter"/>
</dbReference>
<dbReference type="PANTHER" id="PTHR13257:SF0">
    <property type="entry name" value="NUCLEAR PORE COMPLEX PROTEIN NUP88"/>
    <property type="match status" value="1"/>
</dbReference>
<dbReference type="GO" id="GO:0007602">
    <property type="term" value="P:phototransduction"/>
    <property type="evidence" value="ECO:0007669"/>
    <property type="project" value="InterPro"/>
</dbReference>
<dbReference type="GO" id="GO:0017056">
    <property type="term" value="F:structural constituent of nuclear pore"/>
    <property type="evidence" value="ECO:0007669"/>
    <property type="project" value="InterPro"/>
</dbReference>
<keyword evidence="4" id="KW-0597">Phosphoprotein</keyword>
<dbReference type="VEuPathDB" id="VectorBase:AQUA011632"/>
<dbReference type="InterPro" id="IPR002048">
    <property type="entry name" value="EF_hand_dom"/>
</dbReference>
<keyword evidence="20" id="KW-1185">Reference proteome</keyword>
<feature type="region of interest" description="Disordered" evidence="15">
    <location>
        <begin position="129"/>
        <end position="153"/>
    </location>
</feature>
<name>A0A182XP30_ANOQN</name>
<evidence type="ECO:0000313" key="20">
    <source>
        <dbReference type="Proteomes" id="UP000076407"/>
    </source>
</evidence>
<evidence type="ECO:0000313" key="19">
    <source>
        <dbReference type="EnsemblMetazoa" id="AQUA011632-PA"/>
    </source>
</evidence>
<dbReference type="PRINTS" id="PR00576">
    <property type="entry name" value="OPSINRH1RH2"/>
</dbReference>
<dbReference type="Gene3D" id="1.20.1070.10">
    <property type="entry name" value="Rhodopsin 7-helix transmembrane proteins"/>
    <property type="match status" value="1"/>
</dbReference>
<dbReference type="PROSITE" id="PS50262">
    <property type="entry name" value="G_PROTEIN_RECEP_F1_2"/>
    <property type="match status" value="1"/>
</dbReference>
<dbReference type="Pfam" id="PF13499">
    <property type="entry name" value="EF-hand_7"/>
    <property type="match status" value="1"/>
</dbReference>
<dbReference type="GO" id="GO:0006406">
    <property type="term" value="P:mRNA export from nucleus"/>
    <property type="evidence" value="ECO:0007669"/>
    <property type="project" value="TreeGrafter"/>
</dbReference>
<dbReference type="SMART" id="SM00054">
    <property type="entry name" value="EFh"/>
    <property type="match status" value="3"/>
</dbReference>
<organism evidence="19 20">
    <name type="scientific">Anopheles quadriannulatus</name>
    <name type="common">Mosquito</name>
    <dbReference type="NCBI Taxonomy" id="34691"/>
    <lineage>
        <taxon>Eukaryota</taxon>
        <taxon>Metazoa</taxon>
        <taxon>Ecdysozoa</taxon>
        <taxon>Arthropoda</taxon>
        <taxon>Hexapoda</taxon>
        <taxon>Insecta</taxon>
        <taxon>Pterygota</taxon>
        <taxon>Neoptera</taxon>
        <taxon>Endopterygota</taxon>
        <taxon>Diptera</taxon>
        <taxon>Nematocera</taxon>
        <taxon>Culicoidea</taxon>
        <taxon>Culicidae</taxon>
        <taxon>Anophelinae</taxon>
        <taxon>Anopheles</taxon>
    </lineage>
</organism>
<dbReference type="STRING" id="34691.A0A182XP30"/>
<reference evidence="19" key="1">
    <citation type="submission" date="2020-05" db="UniProtKB">
        <authorList>
            <consortium name="EnsemblMetazoa"/>
        </authorList>
    </citation>
    <scope>IDENTIFICATION</scope>
    <source>
        <strain evidence="19">SANGQUA</strain>
    </source>
</reference>
<comment type="subcellular location">
    <subcellularLocation>
        <location evidence="1">Membrane</location>
    </subcellularLocation>
    <subcellularLocation>
        <location evidence="2">Nucleus</location>
        <location evidence="2">Nuclear pore complex</location>
    </subcellularLocation>
</comment>
<evidence type="ECO:0000256" key="16">
    <source>
        <dbReference type="SAM" id="Phobius"/>
    </source>
</evidence>
<dbReference type="Pfam" id="PF13202">
    <property type="entry name" value="EF-hand_5"/>
    <property type="match status" value="1"/>
</dbReference>
<evidence type="ECO:0000256" key="2">
    <source>
        <dbReference type="ARBA" id="ARBA00004567"/>
    </source>
</evidence>
<keyword evidence="5 16" id="KW-0812">Transmembrane</keyword>
<dbReference type="GO" id="GO:0000055">
    <property type="term" value="P:ribosomal large subunit export from nucleus"/>
    <property type="evidence" value="ECO:0007669"/>
    <property type="project" value="InterPro"/>
</dbReference>
<evidence type="ECO:0000256" key="4">
    <source>
        <dbReference type="ARBA" id="ARBA00022553"/>
    </source>
</evidence>
<keyword evidence="11" id="KW-0906">Nuclear pore complex</keyword>
<evidence type="ECO:0000256" key="10">
    <source>
        <dbReference type="ARBA" id="ARBA00023010"/>
    </source>
</evidence>
<proteinExistence type="predicted"/>
<dbReference type="InterPro" id="IPR017452">
    <property type="entry name" value="GPCR_Rhodpsn_7TM"/>
</dbReference>
<dbReference type="PROSITE" id="PS00018">
    <property type="entry name" value="EF_HAND_1"/>
    <property type="match status" value="2"/>
</dbReference>
<accession>A0A182XP30</accession>
<dbReference type="AlphaFoldDB" id="A0A182XP30"/>
<dbReference type="GO" id="GO:0016020">
    <property type="term" value="C:membrane"/>
    <property type="evidence" value="ECO:0007669"/>
    <property type="project" value="UniProtKB-SubCell"/>
</dbReference>